<dbReference type="InterPro" id="IPR020556">
    <property type="entry name" value="Amidase_CS"/>
</dbReference>
<organism evidence="3 4">
    <name type="scientific">Enterococcus rivorum</name>
    <dbReference type="NCBI Taxonomy" id="762845"/>
    <lineage>
        <taxon>Bacteria</taxon>
        <taxon>Bacillati</taxon>
        <taxon>Bacillota</taxon>
        <taxon>Bacilli</taxon>
        <taxon>Lactobacillales</taxon>
        <taxon>Enterococcaceae</taxon>
        <taxon>Enterococcus</taxon>
    </lineage>
</organism>
<proteinExistence type="inferred from homology"/>
<dbReference type="PANTHER" id="PTHR11895:SF7">
    <property type="entry name" value="GLUTAMYL-TRNA(GLN) AMIDOTRANSFERASE SUBUNIT A, MITOCHONDRIAL"/>
    <property type="match status" value="1"/>
</dbReference>
<dbReference type="STRING" id="762845.BCR26_07265"/>
<dbReference type="GO" id="GO:0003824">
    <property type="term" value="F:catalytic activity"/>
    <property type="evidence" value="ECO:0007669"/>
    <property type="project" value="InterPro"/>
</dbReference>
<evidence type="ECO:0000313" key="3">
    <source>
        <dbReference type="EMBL" id="OEH80791.1"/>
    </source>
</evidence>
<sequence length="486" mass="54512">MKDGLYYVTQFRNKKLRINEWIDDREKQVKKVNSELNAFVEFDVRMIKKQCPILENTKAPFFGLPIPLKMLGQEKTGMKSTSGSRLLKKNRANSTDNFVKKLEQLGFIPLGKTNVPEFGFKNISDSTMYGPARNPWNPSYSPGGSSGGAAGAVASGLFPIAGASDGGGSIRIPASFCGLIGLKPTRGSMPVGPVRWRSWQGASIDFALTISMRDTKMLFYHLRGTEKAAPYQAPKAEWNRQSTIEKKGLKIAFLTESPVGTTVSDEAKKAIQNAITLLERKGHELTEICYPFNGYQLIDSYYLMNGVETAAMFHDIQKKVQRILTFSDMELMTWGIYQYGLKIMATQYTQALQLWDQASYKMEQLFEQYDLLLTPTTADTAPKINVDLQNEKIRKTLLKAKSLSVTQLQELVYNMFEKSLAMTPFTQLANLTGQPAISLPTHISKLGLPLGIQFMASKGREDLLFHIGDLFEEEQKFLLPKYYCGS</sequence>
<dbReference type="InterPro" id="IPR036928">
    <property type="entry name" value="AS_sf"/>
</dbReference>
<keyword evidence="4" id="KW-1185">Reference proteome</keyword>
<comment type="similarity">
    <text evidence="1">Belongs to the amidase family.</text>
</comment>
<dbReference type="SUPFAM" id="SSF75304">
    <property type="entry name" value="Amidase signature (AS) enzymes"/>
    <property type="match status" value="1"/>
</dbReference>
<dbReference type="OrthoDB" id="9811471at2"/>
<reference evidence="3 4" key="1">
    <citation type="submission" date="2016-09" db="EMBL/GenBank/DDBJ databases">
        <authorList>
            <person name="Capua I."/>
            <person name="De Benedictis P."/>
            <person name="Joannis T."/>
            <person name="Lombin L.H."/>
            <person name="Cattoli G."/>
        </authorList>
    </citation>
    <scope>NUCLEOTIDE SEQUENCE [LARGE SCALE GENOMIC DNA]</scope>
    <source>
        <strain evidence="3 4">LMG 25899</strain>
    </source>
</reference>
<dbReference type="Proteomes" id="UP000095256">
    <property type="component" value="Unassembled WGS sequence"/>
</dbReference>
<dbReference type="InterPro" id="IPR023631">
    <property type="entry name" value="Amidase_dom"/>
</dbReference>
<name>A0A1E5KSF1_9ENTE</name>
<feature type="domain" description="Amidase" evidence="2">
    <location>
        <begin position="28"/>
        <end position="464"/>
    </location>
</feature>
<dbReference type="Pfam" id="PF01425">
    <property type="entry name" value="Amidase"/>
    <property type="match status" value="1"/>
</dbReference>
<dbReference type="NCBIfam" id="NF005099">
    <property type="entry name" value="PRK06529.1"/>
    <property type="match status" value="1"/>
</dbReference>
<dbReference type="RefSeq" id="WP_069700309.1">
    <property type="nucleotide sequence ID" value="NZ_JAGGMA010000001.1"/>
</dbReference>
<dbReference type="PROSITE" id="PS00571">
    <property type="entry name" value="AMIDASES"/>
    <property type="match status" value="1"/>
</dbReference>
<dbReference type="AlphaFoldDB" id="A0A1E5KSF1"/>
<protein>
    <submittedName>
        <fullName evidence="3">Amidase</fullName>
    </submittedName>
</protein>
<dbReference type="PANTHER" id="PTHR11895">
    <property type="entry name" value="TRANSAMIDASE"/>
    <property type="match status" value="1"/>
</dbReference>
<evidence type="ECO:0000313" key="4">
    <source>
        <dbReference type="Proteomes" id="UP000095256"/>
    </source>
</evidence>
<evidence type="ECO:0000259" key="2">
    <source>
        <dbReference type="Pfam" id="PF01425"/>
    </source>
</evidence>
<dbReference type="InterPro" id="IPR000120">
    <property type="entry name" value="Amidase"/>
</dbReference>
<comment type="caution">
    <text evidence="3">The sequence shown here is derived from an EMBL/GenBank/DDBJ whole genome shotgun (WGS) entry which is preliminary data.</text>
</comment>
<evidence type="ECO:0000256" key="1">
    <source>
        <dbReference type="ARBA" id="ARBA00009199"/>
    </source>
</evidence>
<gene>
    <name evidence="3" type="ORF">BCR26_07265</name>
</gene>
<dbReference type="Gene3D" id="3.90.1300.10">
    <property type="entry name" value="Amidase signature (AS) domain"/>
    <property type="match status" value="1"/>
</dbReference>
<accession>A0A1E5KSF1</accession>
<dbReference type="EMBL" id="MIEK01000081">
    <property type="protein sequence ID" value="OEH80791.1"/>
    <property type="molecule type" value="Genomic_DNA"/>
</dbReference>